<feature type="region of interest" description="Disordered" evidence="1">
    <location>
        <begin position="156"/>
        <end position="193"/>
    </location>
</feature>
<sequence length="193" mass="21094">MEVLPDLFRFLTLAALGGSGEGELSVHLVFGIMDTHEDPHLWRIPNQCSYPHCMNLPGQEPSWEVGKGGGGTVWKGRTFGEGRFAEGVGRAEHLRPIPHHTCLSRARTLTLSHPCVLFTRFSPDRGRNLGRCSQGLGPNDNVRAATQRLAGISRLSLSRSHYTDTDPTSRGPDCARLRLEPATSAPRSEATSN</sequence>
<name>A0AAV4FM46_9GAST</name>
<organism evidence="2 3">
    <name type="scientific">Elysia marginata</name>
    <dbReference type="NCBI Taxonomy" id="1093978"/>
    <lineage>
        <taxon>Eukaryota</taxon>
        <taxon>Metazoa</taxon>
        <taxon>Spiralia</taxon>
        <taxon>Lophotrochozoa</taxon>
        <taxon>Mollusca</taxon>
        <taxon>Gastropoda</taxon>
        <taxon>Heterobranchia</taxon>
        <taxon>Euthyneura</taxon>
        <taxon>Panpulmonata</taxon>
        <taxon>Sacoglossa</taxon>
        <taxon>Placobranchoidea</taxon>
        <taxon>Plakobranchidae</taxon>
        <taxon>Elysia</taxon>
    </lineage>
</organism>
<keyword evidence="3" id="KW-1185">Reference proteome</keyword>
<accession>A0AAV4FM46</accession>
<evidence type="ECO:0000313" key="3">
    <source>
        <dbReference type="Proteomes" id="UP000762676"/>
    </source>
</evidence>
<gene>
    <name evidence="2" type="ORF">ElyMa_002152100</name>
</gene>
<proteinExistence type="predicted"/>
<reference evidence="2 3" key="1">
    <citation type="journal article" date="2021" name="Elife">
        <title>Chloroplast acquisition without the gene transfer in kleptoplastic sea slugs, Plakobranchus ocellatus.</title>
        <authorList>
            <person name="Maeda T."/>
            <person name="Takahashi S."/>
            <person name="Yoshida T."/>
            <person name="Shimamura S."/>
            <person name="Takaki Y."/>
            <person name="Nagai Y."/>
            <person name="Toyoda A."/>
            <person name="Suzuki Y."/>
            <person name="Arimoto A."/>
            <person name="Ishii H."/>
            <person name="Satoh N."/>
            <person name="Nishiyama T."/>
            <person name="Hasebe M."/>
            <person name="Maruyama T."/>
            <person name="Minagawa J."/>
            <person name="Obokata J."/>
            <person name="Shigenobu S."/>
        </authorList>
    </citation>
    <scope>NUCLEOTIDE SEQUENCE [LARGE SCALE GENOMIC DNA]</scope>
</reference>
<dbReference type="Proteomes" id="UP000762676">
    <property type="component" value="Unassembled WGS sequence"/>
</dbReference>
<evidence type="ECO:0000256" key="1">
    <source>
        <dbReference type="SAM" id="MobiDB-lite"/>
    </source>
</evidence>
<dbReference type="AlphaFoldDB" id="A0AAV4FM46"/>
<evidence type="ECO:0000313" key="2">
    <source>
        <dbReference type="EMBL" id="GFR74004.1"/>
    </source>
</evidence>
<dbReference type="EMBL" id="BMAT01004469">
    <property type="protein sequence ID" value="GFR74004.1"/>
    <property type="molecule type" value="Genomic_DNA"/>
</dbReference>
<protein>
    <submittedName>
        <fullName evidence="2">Uncharacterized protein</fullName>
    </submittedName>
</protein>
<feature type="compositionally biased region" description="Polar residues" evidence="1">
    <location>
        <begin position="156"/>
        <end position="168"/>
    </location>
</feature>
<comment type="caution">
    <text evidence="2">The sequence shown here is derived from an EMBL/GenBank/DDBJ whole genome shotgun (WGS) entry which is preliminary data.</text>
</comment>